<dbReference type="InterPro" id="IPR029063">
    <property type="entry name" value="SAM-dependent_MTases_sf"/>
</dbReference>
<keyword evidence="2" id="KW-1185">Reference proteome</keyword>
<dbReference type="CDD" id="cd02440">
    <property type="entry name" value="AdoMet_MTases"/>
    <property type="match status" value="1"/>
</dbReference>
<gene>
    <name evidence="1" type="ORF">NP590_19970</name>
</gene>
<dbReference type="RefSeq" id="WP_256604503.1">
    <property type="nucleotide sequence ID" value="NZ_JANIBJ010000067.1"/>
</dbReference>
<reference evidence="1 2" key="1">
    <citation type="submission" date="2022-07" db="EMBL/GenBank/DDBJ databases">
        <title>Methylomonas rivi sp. nov., Methylomonas rosea sp. nov., Methylomonas aureus sp. nov. and Methylomonas subterranea sp. nov., four novel methanotrophs isolated from a freshwater creek and the deep terrestrial subsurface.</title>
        <authorList>
            <person name="Abin C."/>
            <person name="Sankaranarayanan K."/>
            <person name="Garner C."/>
            <person name="Sindelar R."/>
            <person name="Kotary K."/>
            <person name="Garner R."/>
            <person name="Barclay S."/>
            <person name="Lawson P."/>
            <person name="Krumholz L."/>
        </authorList>
    </citation>
    <scope>NUCLEOTIDE SEQUENCE [LARGE SCALE GENOMIC DNA]</scope>
    <source>
        <strain evidence="1 2">SURF-2</strain>
    </source>
</reference>
<dbReference type="Gene3D" id="3.40.50.150">
    <property type="entry name" value="Vaccinia Virus protein VP39"/>
    <property type="match status" value="1"/>
</dbReference>
<evidence type="ECO:0000313" key="1">
    <source>
        <dbReference type="EMBL" id="MCQ8106391.1"/>
    </source>
</evidence>
<evidence type="ECO:0000313" key="2">
    <source>
        <dbReference type="Proteomes" id="UP001524499"/>
    </source>
</evidence>
<dbReference type="PANTHER" id="PTHR35276:SF1">
    <property type="entry name" value="TRNA (MNM(5)S(2)U34)-METHYLTRANSFERASE, CHLOROPLASTIC"/>
    <property type="match status" value="1"/>
</dbReference>
<sequence length="191" mass="20531">MQRISLLETAHDLVGACLQGGDAVIDATVGNGHDTAFLAEAVGAGGHVYGFDIQAKALHSTRQRLQQFGLAARVTLFEASHADMLRLIPEPLHGRIKAVMFNLGYLPGADKSLITQTGSTLRAMDAARHLLAAPGIVTVLAYPGHAGGDEETRCLTAWLGQLDSRRFSVETLYSHHHQESAPRLFVIKQTA</sequence>
<keyword evidence="1" id="KW-0808">Transferase</keyword>
<dbReference type="SUPFAM" id="SSF53335">
    <property type="entry name" value="S-adenosyl-L-methionine-dependent methyltransferases"/>
    <property type="match status" value="1"/>
</dbReference>
<accession>A0ABT1TLN6</accession>
<dbReference type="InterPro" id="IPR010719">
    <property type="entry name" value="MnmM_MeTrfase"/>
</dbReference>
<dbReference type="EMBL" id="JANIBJ010000067">
    <property type="protein sequence ID" value="MCQ8106391.1"/>
    <property type="molecule type" value="Genomic_DNA"/>
</dbReference>
<organism evidence="1 2">
    <name type="scientific">Methylomonas subterranea</name>
    <dbReference type="NCBI Taxonomy" id="2952225"/>
    <lineage>
        <taxon>Bacteria</taxon>
        <taxon>Pseudomonadati</taxon>
        <taxon>Pseudomonadota</taxon>
        <taxon>Gammaproteobacteria</taxon>
        <taxon>Methylococcales</taxon>
        <taxon>Methylococcaceae</taxon>
        <taxon>Methylomonas</taxon>
    </lineage>
</organism>
<dbReference type="GO" id="GO:0032259">
    <property type="term" value="P:methylation"/>
    <property type="evidence" value="ECO:0007669"/>
    <property type="project" value="UniProtKB-KW"/>
</dbReference>
<comment type="caution">
    <text evidence="1">The sequence shown here is derived from an EMBL/GenBank/DDBJ whole genome shotgun (WGS) entry which is preliminary data.</text>
</comment>
<dbReference type="GO" id="GO:0008168">
    <property type="term" value="F:methyltransferase activity"/>
    <property type="evidence" value="ECO:0007669"/>
    <property type="project" value="UniProtKB-KW"/>
</dbReference>
<name>A0ABT1TLN6_9GAMM</name>
<proteinExistence type="predicted"/>
<protein>
    <submittedName>
        <fullName evidence="1">Methyltransferase domain-containing protein</fullName>
    </submittedName>
</protein>
<dbReference type="Proteomes" id="UP001524499">
    <property type="component" value="Unassembled WGS sequence"/>
</dbReference>
<dbReference type="PANTHER" id="PTHR35276">
    <property type="entry name" value="S-ADENOSYL-L-METHIONINE-DEPENDENT METHYLTRANSFERASES SUPERFAMILY PROTEIN"/>
    <property type="match status" value="1"/>
</dbReference>
<keyword evidence="1" id="KW-0489">Methyltransferase</keyword>
<dbReference type="Pfam" id="PF06962">
    <property type="entry name" value="rRNA_methylase"/>
    <property type="match status" value="1"/>
</dbReference>